<evidence type="ECO:0000256" key="2">
    <source>
        <dbReference type="ARBA" id="ARBA00007639"/>
    </source>
</evidence>
<dbReference type="RefSeq" id="WP_109767607.1">
    <property type="nucleotide sequence ID" value="NZ_CP159474.1"/>
</dbReference>
<comment type="subcellular location">
    <subcellularLocation>
        <location evidence="1">Periplasm</location>
    </subcellularLocation>
</comment>
<gene>
    <name evidence="5" type="ORF">DEM25_017300</name>
</gene>
<protein>
    <submittedName>
        <fullName evidence="5">LacI family transcriptional regulator</fullName>
    </submittedName>
</protein>
<name>A0A3A8A5M7_9HYPH</name>
<dbReference type="EMBL" id="QFWV02000009">
    <property type="protein sequence ID" value="RKF05572.1"/>
    <property type="molecule type" value="Genomic_DNA"/>
</dbReference>
<dbReference type="PANTHER" id="PTHR30036">
    <property type="entry name" value="D-XYLOSE-BINDING PERIPLASMIC PROTEIN"/>
    <property type="match status" value="1"/>
</dbReference>
<evidence type="ECO:0000313" key="5">
    <source>
        <dbReference type="EMBL" id="RKF05572.1"/>
    </source>
</evidence>
<dbReference type="InterPro" id="IPR028082">
    <property type="entry name" value="Peripla_BP_I"/>
</dbReference>
<accession>A0A3A8A5M7</accession>
<dbReference type="SUPFAM" id="SSF53822">
    <property type="entry name" value="Periplasmic binding protein-like I"/>
    <property type="match status" value="1"/>
</dbReference>
<keyword evidence="3" id="KW-0732">Signal</keyword>
<dbReference type="InterPro" id="IPR025997">
    <property type="entry name" value="SBP_2_dom"/>
</dbReference>
<organism evidence="5 6">
    <name type="scientific">Oceaniradius stylonematis</name>
    <dbReference type="NCBI Taxonomy" id="2184161"/>
    <lineage>
        <taxon>Bacteria</taxon>
        <taxon>Pseudomonadati</taxon>
        <taxon>Pseudomonadota</taxon>
        <taxon>Alphaproteobacteria</taxon>
        <taxon>Hyphomicrobiales</taxon>
        <taxon>Ahrensiaceae</taxon>
        <taxon>Oceaniradius</taxon>
    </lineage>
</organism>
<dbReference type="PANTHER" id="PTHR30036:SF7">
    <property type="entry name" value="ABC TRANSPORTER PERIPLASMIC-BINDING PROTEIN YPHF"/>
    <property type="match status" value="1"/>
</dbReference>
<feature type="signal peptide" evidence="3">
    <location>
        <begin position="1"/>
        <end position="23"/>
    </location>
</feature>
<dbReference type="Gene3D" id="3.40.50.2300">
    <property type="match status" value="2"/>
</dbReference>
<dbReference type="GO" id="GO:0030246">
    <property type="term" value="F:carbohydrate binding"/>
    <property type="evidence" value="ECO:0007669"/>
    <property type="project" value="TreeGrafter"/>
</dbReference>
<proteinExistence type="inferred from homology"/>
<comment type="caution">
    <text evidence="5">The sequence shown here is derived from an EMBL/GenBank/DDBJ whole genome shotgun (WGS) entry which is preliminary data.</text>
</comment>
<dbReference type="AlphaFoldDB" id="A0A3A8A5M7"/>
<reference evidence="5 6" key="1">
    <citation type="journal article" date="2018" name="Int. J. Syst. Bacteriol.">
        <title>Oceaniradius stylonemae gen. nov., sp. nov., isolated from a red alga, Stylonema cornu-cervi.</title>
        <authorList>
            <person name="Jeong S."/>
        </authorList>
    </citation>
    <scope>NUCLEOTIDE SEQUENCE [LARGE SCALE GENOMIC DNA]</scope>
    <source>
        <strain evidence="5 6">StC1</strain>
    </source>
</reference>
<feature type="domain" description="Periplasmic binding protein" evidence="4">
    <location>
        <begin position="49"/>
        <end position="301"/>
    </location>
</feature>
<evidence type="ECO:0000313" key="6">
    <source>
        <dbReference type="Proteomes" id="UP000246132"/>
    </source>
</evidence>
<keyword evidence="6" id="KW-1185">Reference proteome</keyword>
<evidence type="ECO:0000256" key="3">
    <source>
        <dbReference type="SAM" id="SignalP"/>
    </source>
</evidence>
<evidence type="ECO:0000259" key="4">
    <source>
        <dbReference type="Pfam" id="PF13407"/>
    </source>
</evidence>
<dbReference type="GO" id="GO:0030288">
    <property type="term" value="C:outer membrane-bounded periplasmic space"/>
    <property type="evidence" value="ECO:0007669"/>
    <property type="project" value="TreeGrafter"/>
</dbReference>
<feature type="chain" id="PRO_5018780287" evidence="3">
    <location>
        <begin position="24"/>
        <end position="324"/>
    </location>
</feature>
<dbReference type="InterPro" id="IPR050555">
    <property type="entry name" value="Bact_Solute-Bind_Prot2"/>
</dbReference>
<evidence type="ECO:0000256" key="1">
    <source>
        <dbReference type="ARBA" id="ARBA00004418"/>
    </source>
</evidence>
<dbReference type="OrthoDB" id="9781890at2"/>
<comment type="similarity">
    <text evidence="2">Belongs to the bacterial solute-binding protein 2 family.</text>
</comment>
<sequence length="324" mass="34275">MKKLLTTTVLAAGIGLTPLVAQAEPISLGDFELAPRIAESIAAGEPLDIFVSYHDVSNEFAPFVRAGVERADEADNVNARFIGPVGADADAQISEIETLLDQMDGLAISSVSTDALAPLINRVVEAGIPVISYNTDNPDSNRLVFAGQDLVQSGREAGKLMADILGGEGRVMITTLDAAAQWSLDRENGAREALGEHDGIEVVRTLNTGTDPQEIFAAIENAMLADPNIDGILSLECCSTPAAGEWVERNNRTGEVKVVGFDLLDQTVELVAEGVIQATIDQAPERQGYEAVNLLVTFLGGDAIDDLDTGVGVYTPDNIAEVMQ</sequence>
<dbReference type="Proteomes" id="UP000246132">
    <property type="component" value="Unassembled WGS sequence"/>
</dbReference>
<dbReference type="Pfam" id="PF13407">
    <property type="entry name" value="Peripla_BP_4"/>
    <property type="match status" value="1"/>
</dbReference>